<dbReference type="Gene3D" id="3.30.70.270">
    <property type="match status" value="1"/>
</dbReference>
<evidence type="ECO:0000313" key="7">
    <source>
        <dbReference type="EMBL" id="MUI15608.1"/>
    </source>
</evidence>
<reference evidence="7 8" key="1">
    <citation type="submission" date="2019-11" db="EMBL/GenBank/DDBJ databases">
        <title>Draft Genome Sequences of Six Type Strains of the Genus Massilia.</title>
        <authorList>
            <person name="Miess H."/>
            <person name="Frediansyah A."/>
            <person name="Goeker M."/>
            <person name="Gross H."/>
        </authorList>
    </citation>
    <scope>NUCLEOTIDE SEQUENCE [LARGE SCALE GENOMIC DNA]</scope>
    <source>
        <strain evidence="7 8">DSM 17513</strain>
    </source>
</reference>
<dbReference type="GO" id="GO:0003824">
    <property type="term" value="F:catalytic activity"/>
    <property type="evidence" value="ECO:0007669"/>
    <property type="project" value="UniProtKB-ARBA"/>
</dbReference>
<evidence type="ECO:0000256" key="2">
    <source>
        <dbReference type="SAM" id="Coils"/>
    </source>
</evidence>
<feature type="region of interest" description="Disordered" evidence="3">
    <location>
        <begin position="340"/>
        <end position="360"/>
    </location>
</feature>
<organism evidence="7 8">
    <name type="scientific">Pseudoduganella dura</name>
    <dbReference type="NCBI Taxonomy" id="321982"/>
    <lineage>
        <taxon>Bacteria</taxon>
        <taxon>Pseudomonadati</taxon>
        <taxon>Pseudomonadota</taxon>
        <taxon>Betaproteobacteria</taxon>
        <taxon>Burkholderiales</taxon>
        <taxon>Oxalobacteraceae</taxon>
        <taxon>Telluria group</taxon>
        <taxon>Pseudoduganella</taxon>
    </lineage>
</organism>
<dbReference type="SUPFAM" id="SSF52172">
    <property type="entry name" value="CheY-like"/>
    <property type="match status" value="1"/>
</dbReference>
<dbReference type="SMART" id="SM00448">
    <property type="entry name" value="REC"/>
    <property type="match status" value="1"/>
</dbReference>
<dbReference type="Pfam" id="PF00072">
    <property type="entry name" value="Response_reg"/>
    <property type="match status" value="1"/>
</dbReference>
<evidence type="ECO:0000259" key="6">
    <source>
        <dbReference type="PROSITE" id="PS50887"/>
    </source>
</evidence>
<feature type="domain" description="Response regulatory" evidence="4">
    <location>
        <begin position="5"/>
        <end position="126"/>
    </location>
</feature>
<gene>
    <name evidence="7" type="ORF">GJV26_24580</name>
</gene>
<sequence>MHIPKVLLVNDDPASLLALESLLAPHADGFGYELVKARSGNEALREVLRQDFAVILLDVDMSGMDGFETAAALRSHPRSAALPVIFVTTTDADEQHRLRAYEHGAADYLSAPLVPQVVHAKVGVFVELIRKHQQLQAQAEETRRVNAELRSQRLQDLERANRELELEVAERKQAEQRAHELSTKDALTGLVNRRSLIQHLEHAVASSDRRRSQFALLFLDLDEFKQINDGFGHDVGDELLRQVAARLSAAVRASDVVARLGGDEFVVLIEGKAPAENAARVARKIASAHARPFTIVEHRVHTSTSIGIAVYPHDGASARALMKSADLAMYRAKEERKQNIGNVGGNAGGNAGSNAGGKVDTQGGNIRFFHEEMNRREHEREQWTGELRHALAAGQLDLQYQPQVALASGQVRGVEAQLVWQHPRLGRIGAAAFLPVVQDRGLLERVDSWVMATVCAQAAAWRTGDSPLARARVALNLVAPALGPDLPARLLAEVRRHHLPAGAIVLEISESLLAAHNATVEPLLRQLQGGGVTLALDDFGHSGTSLAACKKLGLDILKIEPGFVRNIGDNAGGTDLVAAIVHLARALSMEVAAIGVDHAHQLAVLATLGCDDWQGALFSAPRTAQELAELLPEVLEPHTIRH</sequence>
<evidence type="ECO:0000256" key="3">
    <source>
        <dbReference type="SAM" id="MobiDB-lite"/>
    </source>
</evidence>
<keyword evidence="8" id="KW-1185">Reference proteome</keyword>
<dbReference type="EMBL" id="WNWM01000002">
    <property type="protein sequence ID" value="MUI15608.1"/>
    <property type="molecule type" value="Genomic_DNA"/>
</dbReference>
<dbReference type="CDD" id="cd01948">
    <property type="entry name" value="EAL"/>
    <property type="match status" value="1"/>
</dbReference>
<dbReference type="PROSITE" id="PS50887">
    <property type="entry name" value="GGDEF"/>
    <property type="match status" value="1"/>
</dbReference>
<evidence type="ECO:0000256" key="1">
    <source>
        <dbReference type="PROSITE-ProRule" id="PRU00169"/>
    </source>
</evidence>
<dbReference type="InterPro" id="IPR000160">
    <property type="entry name" value="GGDEF_dom"/>
</dbReference>
<dbReference type="PANTHER" id="PTHR44757:SF2">
    <property type="entry name" value="BIOFILM ARCHITECTURE MAINTENANCE PROTEIN MBAA"/>
    <property type="match status" value="1"/>
</dbReference>
<dbReference type="PROSITE" id="PS50110">
    <property type="entry name" value="RESPONSE_REGULATORY"/>
    <property type="match status" value="1"/>
</dbReference>
<dbReference type="NCBIfam" id="TIGR00254">
    <property type="entry name" value="GGDEF"/>
    <property type="match status" value="1"/>
</dbReference>
<dbReference type="InterPro" id="IPR001633">
    <property type="entry name" value="EAL_dom"/>
</dbReference>
<dbReference type="Proteomes" id="UP000431684">
    <property type="component" value="Unassembled WGS sequence"/>
</dbReference>
<dbReference type="PANTHER" id="PTHR44757">
    <property type="entry name" value="DIGUANYLATE CYCLASE DGCP"/>
    <property type="match status" value="1"/>
</dbReference>
<accession>A0A6I3XSZ3</accession>
<evidence type="ECO:0000313" key="8">
    <source>
        <dbReference type="Proteomes" id="UP000431684"/>
    </source>
</evidence>
<keyword evidence="2" id="KW-0175">Coiled coil</keyword>
<dbReference type="Pfam" id="PF00563">
    <property type="entry name" value="EAL"/>
    <property type="match status" value="1"/>
</dbReference>
<feature type="modified residue" description="4-aspartylphosphate" evidence="1">
    <location>
        <position position="58"/>
    </location>
</feature>
<evidence type="ECO:0000259" key="4">
    <source>
        <dbReference type="PROSITE" id="PS50110"/>
    </source>
</evidence>
<dbReference type="InterPro" id="IPR052155">
    <property type="entry name" value="Biofilm_reg_signaling"/>
</dbReference>
<feature type="domain" description="EAL" evidence="5">
    <location>
        <begin position="380"/>
        <end position="635"/>
    </location>
</feature>
<dbReference type="Gene3D" id="3.40.50.2300">
    <property type="match status" value="1"/>
</dbReference>
<dbReference type="Pfam" id="PF00990">
    <property type="entry name" value="GGDEF"/>
    <property type="match status" value="1"/>
</dbReference>
<evidence type="ECO:0000259" key="5">
    <source>
        <dbReference type="PROSITE" id="PS50883"/>
    </source>
</evidence>
<dbReference type="PROSITE" id="PS50883">
    <property type="entry name" value="EAL"/>
    <property type="match status" value="1"/>
</dbReference>
<feature type="domain" description="GGDEF" evidence="6">
    <location>
        <begin position="212"/>
        <end position="345"/>
    </location>
</feature>
<dbReference type="GO" id="GO:0000160">
    <property type="term" value="P:phosphorelay signal transduction system"/>
    <property type="evidence" value="ECO:0007669"/>
    <property type="project" value="InterPro"/>
</dbReference>
<dbReference type="CDD" id="cd01949">
    <property type="entry name" value="GGDEF"/>
    <property type="match status" value="1"/>
</dbReference>
<feature type="coiled-coil region" evidence="2">
    <location>
        <begin position="125"/>
        <end position="184"/>
    </location>
</feature>
<dbReference type="FunFam" id="3.30.70.270:FF:000001">
    <property type="entry name" value="Diguanylate cyclase domain protein"/>
    <property type="match status" value="1"/>
</dbReference>
<dbReference type="SUPFAM" id="SSF141868">
    <property type="entry name" value="EAL domain-like"/>
    <property type="match status" value="1"/>
</dbReference>
<dbReference type="SMART" id="SM00052">
    <property type="entry name" value="EAL"/>
    <property type="match status" value="1"/>
</dbReference>
<dbReference type="InterPro" id="IPR029787">
    <property type="entry name" value="Nucleotide_cyclase"/>
</dbReference>
<dbReference type="InterPro" id="IPR011006">
    <property type="entry name" value="CheY-like_superfamily"/>
</dbReference>
<comment type="caution">
    <text evidence="7">The sequence shown here is derived from an EMBL/GenBank/DDBJ whole genome shotgun (WGS) entry which is preliminary data.</text>
</comment>
<keyword evidence="1" id="KW-0597">Phosphoprotein</keyword>
<dbReference type="SMART" id="SM00267">
    <property type="entry name" value="GGDEF"/>
    <property type="match status" value="1"/>
</dbReference>
<dbReference type="AlphaFoldDB" id="A0A6I3XSZ3"/>
<protein>
    <submittedName>
        <fullName evidence="7">EAL domain-containing protein</fullName>
    </submittedName>
</protein>
<dbReference type="InterPro" id="IPR043128">
    <property type="entry name" value="Rev_trsase/Diguanyl_cyclase"/>
</dbReference>
<feature type="compositionally biased region" description="Gly residues" evidence="3">
    <location>
        <begin position="342"/>
        <end position="355"/>
    </location>
</feature>
<dbReference type="RefSeq" id="WP_189442327.1">
    <property type="nucleotide sequence ID" value="NZ_BMWU01000070.1"/>
</dbReference>
<proteinExistence type="predicted"/>
<dbReference type="SUPFAM" id="SSF55073">
    <property type="entry name" value="Nucleotide cyclase"/>
    <property type="match status" value="1"/>
</dbReference>
<dbReference type="Gene3D" id="3.20.20.450">
    <property type="entry name" value="EAL domain"/>
    <property type="match status" value="1"/>
</dbReference>
<dbReference type="InterPro" id="IPR035919">
    <property type="entry name" value="EAL_sf"/>
</dbReference>
<dbReference type="InterPro" id="IPR001789">
    <property type="entry name" value="Sig_transdc_resp-reg_receiver"/>
</dbReference>
<name>A0A6I3XSZ3_9BURK</name>